<organism evidence="2 3">
    <name type="scientific">Phakopsora pachyrhizi</name>
    <name type="common">Asian soybean rust disease fungus</name>
    <dbReference type="NCBI Taxonomy" id="170000"/>
    <lineage>
        <taxon>Eukaryota</taxon>
        <taxon>Fungi</taxon>
        <taxon>Dikarya</taxon>
        <taxon>Basidiomycota</taxon>
        <taxon>Pucciniomycotina</taxon>
        <taxon>Pucciniomycetes</taxon>
        <taxon>Pucciniales</taxon>
        <taxon>Phakopsoraceae</taxon>
        <taxon>Phakopsora</taxon>
    </lineage>
</organism>
<feature type="region of interest" description="Disordered" evidence="1">
    <location>
        <begin position="258"/>
        <end position="287"/>
    </location>
</feature>
<evidence type="ECO:0000313" key="3">
    <source>
        <dbReference type="Proteomes" id="UP001153365"/>
    </source>
</evidence>
<feature type="compositionally biased region" description="Polar residues" evidence="1">
    <location>
        <begin position="267"/>
        <end position="283"/>
    </location>
</feature>
<sequence>MGIKNSPILNVVKLVINHLRSFTTKYPQKKKFRRMLLIFWLSPALIFWNRGVQGSFHVYPFGEVEEYNSLDSASWNGRYFYNQQQNVHDEGKNHNVHPTYQVSGDSSNQMADGNSNWEADAISPLDEWFNHSDSVPNLEEAMNYYPQDHWNYAQVEHSSFSGQNHQEKTYPHVGSSQDFGSSSNAYQPMYDGELFGGNHVNLFPHFDESQYQDNSVMPKPNQNFGIPFDHQMTQYPTSHSMLNDFLYSPNLSEMRDRVYQKQDSNEQDFSPTSSSHNSGSFHTGTAFDLRGNSIDNENLISGTSMSPAEKHSKDRHTIIKILKNNFSRNSPKAVREKLLHKCSIFKDRHLELIHKETLEFINRHDFEEGSQAKFILKNNVNKDEESIIGILKTRMVFVYTLNIIWDDPIPIKKRLYDFAKGFKLFENEVDNKITREHIKDISNLGITFMKIIAKKYSDAPVSKEFEDDLSILNYTKSFWHLCFISERATNQQFRDFFLSLRKTPSREFVDQFLSTKFSLELEMPKNIFLGVKNIITKKSSKTRILPLSWYFVYFRAIFYYPQIFFVDGKLSGDELISAIEDGIVYCFELDKIPKQ</sequence>
<dbReference type="AlphaFoldDB" id="A0AAV0BJZ0"/>
<reference evidence="2" key="1">
    <citation type="submission" date="2022-06" db="EMBL/GenBank/DDBJ databases">
        <authorList>
            <consortium name="SYNGENTA / RWTH Aachen University"/>
        </authorList>
    </citation>
    <scope>NUCLEOTIDE SEQUENCE</scope>
</reference>
<keyword evidence="3" id="KW-1185">Reference proteome</keyword>
<proteinExistence type="predicted"/>
<name>A0AAV0BJZ0_PHAPC</name>
<dbReference type="Proteomes" id="UP001153365">
    <property type="component" value="Unassembled WGS sequence"/>
</dbReference>
<evidence type="ECO:0000256" key="1">
    <source>
        <dbReference type="SAM" id="MobiDB-lite"/>
    </source>
</evidence>
<gene>
    <name evidence="2" type="ORF">PPACK8108_LOCUS22428</name>
</gene>
<evidence type="ECO:0000313" key="2">
    <source>
        <dbReference type="EMBL" id="CAH7687617.1"/>
    </source>
</evidence>
<comment type="caution">
    <text evidence="2">The sequence shown here is derived from an EMBL/GenBank/DDBJ whole genome shotgun (WGS) entry which is preliminary data.</text>
</comment>
<protein>
    <submittedName>
        <fullName evidence="2">Expressed protein</fullName>
    </submittedName>
</protein>
<dbReference type="EMBL" id="CALTRL010005889">
    <property type="protein sequence ID" value="CAH7687617.1"/>
    <property type="molecule type" value="Genomic_DNA"/>
</dbReference>
<accession>A0AAV0BJZ0</accession>